<name>A0A6N4SMX7_CYTH3</name>
<dbReference type="EMBL" id="CP000383">
    <property type="protein sequence ID" value="ABG57632.1"/>
    <property type="molecule type" value="Genomic_DNA"/>
</dbReference>
<sequence length="55" mass="6597">MGEDALPENLLANYIEYWVRILINRNIKQTVLKPLNTGLTTVLFNFRYEFYLLNF</sequence>
<accession>A0A6N4SMX7</accession>
<keyword evidence="2" id="KW-1185">Reference proteome</keyword>
<dbReference type="AlphaFoldDB" id="A0A6N4SMX7"/>
<reference evidence="1 2" key="1">
    <citation type="journal article" date="2007" name="Appl. Environ. Microbiol.">
        <title>Genome sequence of the cellulolytic gliding bacterium Cytophaga hutchinsonii.</title>
        <authorList>
            <person name="Xie G."/>
            <person name="Bruce D.C."/>
            <person name="Challacombe J.F."/>
            <person name="Chertkov O."/>
            <person name="Detter J.C."/>
            <person name="Gilna P."/>
            <person name="Han C.S."/>
            <person name="Lucas S."/>
            <person name="Misra M."/>
            <person name="Myers G.L."/>
            <person name="Richardson P."/>
            <person name="Tapia R."/>
            <person name="Thayer N."/>
            <person name="Thompson L.S."/>
            <person name="Brettin T.S."/>
            <person name="Henrissat B."/>
            <person name="Wilson D.B."/>
            <person name="McBride M.J."/>
        </authorList>
    </citation>
    <scope>NUCLEOTIDE SEQUENCE [LARGE SCALE GENOMIC DNA]</scope>
    <source>
        <strain evidence="2">ATCC 33406 / DSM 1761 / CIP 103989 / NBRC 15051 / NCIMB 9469 / D465</strain>
    </source>
</reference>
<evidence type="ECO:0000313" key="1">
    <source>
        <dbReference type="EMBL" id="ABG57632.1"/>
    </source>
</evidence>
<dbReference type="KEGG" id="chu:CHU_0342"/>
<dbReference type="Proteomes" id="UP000001822">
    <property type="component" value="Chromosome"/>
</dbReference>
<proteinExistence type="predicted"/>
<gene>
    <name evidence="1" type="ordered locus">CHU_0342</name>
</gene>
<evidence type="ECO:0000313" key="2">
    <source>
        <dbReference type="Proteomes" id="UP000001822"/>
    </source>
</evidence>
<protein>
    <submittedName>
        <fullName evidence="1">Uncharacterized protein</fullName>
    </submittedName>
</protein>
<organism evidence="1 2">
    <name type="scientific">Cytophaga hutchinsonii (strain ATCC 33406 / DSM 1761 / CIP 103989 / NBRC 15051 / NCIMB 9469 / D465)</name>
    <dbReference type="NCBI Taxonomy" id="269798"/>
    <lineage>
        <taxon>Bacteria</taxon>
        <taxon>Pseudomonadati</taxon>
        <taxon>Bacteroidota</taxon>
        <taxon>Cytophagia</taxon>
        <taxon>Cytophagales</taxon>
        <taxon>Cytophagaceae</taxon>
        <taxon>Cytophaga</taxon>
    </lineage>
</organism>